<sequence length="114" mass="11719">MGSFFHLDPPSFFSPLPEALDPAVDEEPVLNCSADGNPPPAYDWWSSAGLPEAMTGNNSVLRTSSPLPPGTYNCMASNPFASVTKVFVVLPSSSPGTTAGIIVAALALLGLALA</sequence>
<dbReference type="SUPFAM" id="SSF48726">
    <property type="entry name" value="Immunoglobulin"/>
    <property type="match status" value="1"/>
</dbReference>
<dbReference type="Gene3D" id="2.60.40.10">
    <property type="entry name" value="Immunoglobulins"/>
    <property type="match status" value="1"/>
</dbReference>
<evidence type="ECO:0000313" key="3">
    <source>
        <dbReference type="Proteomes" id="UP001148018"/>
    </source>
</evidence>
<evidence type="ECO:0000313" key="2">
    <source>
        <dbReference type="EMBL" id="KAJ3580900.1"/>
    </source>
</evidence>
<comment type="caution">
    <text evidence="2">The sequence shown here is derived from an EMBL/GenBank/DDBJ whole genome shotgun (WGS) entry which is preliminary data.</text>
</comment>
<evidence type="ECO:0000259" key="1">
    <source>
        <dbReference type="PROSITE" id="PS50835"/>
    </source>
</evidence>
<accession>A0A9Q0I0H6</accession>
<dbReference type="InterPro" id="IPR013783">
    <property type="entry name" value="Ig-like_fold"/>
</dbReference>
<reference evidence="2" key="1">
    <citation type="submission" date="2022-07" db="EMBL/GenBank/DDBJ databases">
        <title>Chromosome-level genome of Muraenolepis orangiensis.</title>
        <authorList>
            <person name="Kim J."/>
        </authorList>
    </citation>
    <scope>NUCLEOTIDE SEQUENCE</scope>
    <source>
        <strain evidence="2">KU_S4_2022</strain>
        <tissue evidence="2">Muscle</tissue>
    </source>
</reference>
<proteinExistence type="predicted"/>
<dbReference type="AlphaFoldDB" id="A0A9Q0I0H6"/>
<feature type="domain" description="Ig-like" evidence="1">
    <location>
        <begin position="10"/>
        <end position="84"/>
    </location>
</feature>
<dbReference type="EMBL" id="JANIIK010004839">
    <property type="protein sequence ID" value="KAJ3580900.1"/>
    <property type="molecule type" value="Genomic_DNA"/>
</dbReference>
<dbReference type="InterPro" id="IPR036179">
    <property type="entry name" value="Ig-like_dom_sf"/>
</dbReference>
<gene>
    <name evidence="2" type="ORF">NHX12_017353</name>
</gene>
<organism evidence="2 3">
    <name type="scientific">Muraenolepis orangiensis</name>
    <name type="common">Patagonian moray cod</name>
    <dbReference type="NCBI Taxonomy" id="630683"/>
    <lineage>
        <taxon>Eukaryota</taxon>
        <taxon>Metazoa</taxon>
        <taxon>Chordata</taxon>
        <taxon>Craniata</taxon>
        <taxon>Vertebrata</taxon>
        <taxon>Euteleostomi</taxon>
        <taxon>Actinopterygii</taxon>
        <taxon>Neopterygii</taxon>
        <taxon>Teleostei</taxon>
        <taxon>Neoteleostei</taxon>
        <taxon>Acanthomorphata</taxon>
        <taxon>Zeiogadaria</taxon>
        <taxon>Gadariae</taxon>
        <taxon>Gadiformes</taxon>
        <taxon>Muraenolepidoidei</taxon>
        <taxon>Muraenolepididae</taxon>
        <taxon>Muraenolepis</taxon>
    </lineage>
</organism>
<dbReference type="Proteomes" id="UP001148018">
    <property type="component" value="Unassembled WGS sequence"/>
</dbReference>
<dbReference type="OrthoDB" id="5843397at2759"/>
<dbReference type="PROSITE" id="PS50835">
    <property type="entry name" value="IG_LIKE"/>
    <property type="match status" value="1"/>
</dbReference>
<dbReference type="InterPro" id="IPR007110">
    <property type="entry name" value="Ig-like_dom"/>
</dbReference>
<protein>
    <recommendedName>
        <fullName evidence="1">Ig-like domain-containing protein</fullName>
    </recommendedName>
</protein>
<keyword evidence="3" id="KW-1185">Reference proteome</keyword>
<dbReference type="CDD" id="cd00096">
    <property type="entry name" value="Ig"/>
    <property type="match status" value="1"/>
</dbReference>
<name>A0A9Q0I0H6_9TELE</name>